<sequence>MFSKIFLITSLLCTVAVQVNAAVLFENKDLYFEAASLPIKVAHKAPNKVFYGRIEGRESFDIASFSVARVAQLHVSAGQQVAKNDVLVTLYSPELKAQLDAAKAKLKREKIRLQNAQEEQQRTNRLVALGLQSEADLDRLVAAKEVALQSVNLAQAQLTEIANLQIDHQIRAQSAGVISDIYTRLGDFVKVGESILRFQTSDAYRVAFKLPEQEALKLSRDSLVNLAVPSLDLQLQGSVVERTLPSNSHSPWFTVTIELDSASQSFTSEQHFGRSVQLLLPVSDDILYEVSAYALRYDPFNRPYLLLDEAVPRKVLVKPVATVGDTFLISANEYLGGHAMIVSEAKLALNLASEK</sequence>
<evidence type="ECO:0000256" key="3">
    <source>
        <dbReference type="SAM" id="SignalP"/>
    </source>
</evidence>
<dbReference type="PANTHER" id="PTHR30469">
    <property type="entry name" value="MULTIDRUG RESISTANCE PROTEIN MDTA"/>
    <property type="match status" value="1"/>
</dbReference>
<dbReference type="EMBL" id="MKJU01000027">
    <property type="protein sequence ID" value="OHU90017.1"/>
    <property type="molecule type" value="Genomic_DNA"/>
</dbReference>
<dbReference type="GO" id="GO:1990281">
    <property type="term" value="C:efflux pump complex"/>
    <property type="evidence" value="ECO:0007669"/>
    <property type="project" value="TreeGrafter"/>
</dbReference>
<evidence type="ECO:0000313" key="4">
    <source>
        <dbReference type="EMBL" id="OHU90017.1"/>
    </source>
</evidence>
<protein>
    <submittedName>
        <fullName evidence="4">Uncharacterized protein</fullName>
    </submittedName>
</protein>
<feature type="signal peptide" evidence="3">
    <location>
        <begin position="1"/>
        <end position="21"/>
    </location>
</feature>
<accession>A0A1S1MX76</accession>
<evidence type="ECO:0000256" key="1">
    <source>
        <dbReference type="ARBA" id="ARBA00009477"/>
    </source>
</evidence>
<keyword evidence="2" id="KW-0175">Coiled coil</keyword>
<dbReference type="Proteomes" id="UP000179786">
    <property type="component" value="Unassembled WGS sequence"/>
</dbReference>
<gene>
    <name evidence="4" type="ORF">BET10_14660</name>
</gene>
<dbReference type="Gene3D" id="1.10.287.470">
    <property type="entry name" value="Helix hairpin bin"/>
    <property type="match status" value="1"/>
</dbReference>
<evidence type="ECO:0000256" key="2">
    <source>
        <dbReference type="SAM" id="Coils"/>
    </source>
</evidence>
<keyword evidence="3" id="KW-0732">Signal</keyword>
<dbReference type="STRING" id="1859457.BET10_14660"/>
<dbReference type="Gene3D" id="2.40.50.100">
    <property type="match status" value="1"/>
</dbReference>
<dbReference type="SUPFAM" id="SSF111369">
    <property type="entry name" value="HlyD-like secretion proteins"/>
    <property type="match status" value="1"/>
</dbReference>
<dbReference type="AlphaFoldDB" id="A0A1S1MX76"/>
<proteinExistence type="inferred from homology"/>
<feature type="coiled-coil region" evidence="2">
    <location>
        <begin position="92"/>
        <end position="126"/>
    </location>
</feature>
<dbReference type="PANTHER" id="PTHR30469:SF29">
    <property type="entry name" value="BLR2860 PROTEIN"/>
    <property type="match status" value="1"/>
</dbReference>
<reference evidence="4 5" key="1">
    <citation type="submission" date="2016-09" db="EMBL/GenBank/DDBJ databases">
        <title>Pseudoalteromonas amylolytica sp. nov., isolated from the surface seawater.</title>
        <authorList>
            <person name="Wu Y.-H."/>
            <person name="Cheng H."/>
            <person name="Jin X.-B."/>
            <person name="Wang C.-S."/>
            <person name="Xu X.-W."/>
        </authorList>
    </citation>
    <scope>NUCLEOTIDE SEQUENCE [LARGE SCALE GENOMIC DNA]</scope>
    <source>
        <strain evidence="4 5">JW1</strain>
    </source>
</reference>
<dbReference type="NCBIfam" id="TIGR01730">
    <property type="entry name" value="RND_mfp"/>
    <property type="match status" value="1"/>
</dbReference>
<dbReference type="Gene3D" id="2.40.30.170">
    <property type="match status" value="1"/>
</dbReference>
<feature type="chain" id="PRO_5010327448" evidence="3">
    <location>
        <begin position="22"/>
        <end position="355"/>
    </location>
</feature>
<dbReference type="InterPro" id="IPR006143">
    <property type="entry name" value="RND_pump_MFP"/>
</dbReference>
<evidence type="ECO:0000313" key="5">
    <source>
        <dbReference type="Proteomes" id="UP000179786"/>
    </source>
</evidence>
<comment type="caution">
    <text evidence="4">The sequence shown here is derived from an EMBL/GenBank/DDBJ whole genome shotgun (WGS) entry which is preliminary data.</text>
</comment>
<name>A0A1S1MX76_9GAMM</name>
<keyword evidence="5" id="KW-1185">Reference proteome</keyword>
<dbReference type="RefSeq" id="WP_070985986.1">
    <property type="nucleotide sequence ID" value="NZ_MKJU01000027.1"/>
</dbReference>
<organism evidence="4 5">
    <name type="scientific">Pseudoalteromonas amylolytica</name>
    <dbReference type="NCBI Taxonomy" id="1859457"/>
    <lineage>
        <taxon>Bacteria</taxon>
        <taxon>Pseudomonadati</taxon>
        <taxon>Pseudomonadota</taxon>
        <taxon>Gammaproteobacteria</taxon>
        <taxon>Alteromonadales</taxon>
        <taxon>Pseudoalteromonadaceae</taxon>
        <taxon>Pseudoalteromonas</taxon>
    </lineage>
</organism>
<comment type="similarity">
    <text evidence="1">Belongs to the membrane fusion protein (MFP) (TC 8.A.1) family.</text>
</comment>
<dbReference type="GO" id="GO:0015562">
    <property type="term" value="F:efflux transmembrane transporter activity"/>
    <property type="evidence" value="ECO:0007669"/>
    <property type="project" value="TreeGrafter"/>
</dbReference>